<accession>A0A0A8Y4Q6</accession>
<evidence type="ECO:0000256" key="1">
    <source>
        <dbReference type="SAM" id="MobiDB-lite"/>
    </source>
</evidence>
<reference evidence="2" key="2">
    <citation type="journal article" date="2015" name="Data Brief">
        <title>Shoot transcriptome of the giant reed, Arundo donax.</title>
        <authorList>
            <person name="Barrero R.A."/>
            <person name="Guerrero F.D."/>
            <person name="Moolhuijzen P."/>
            <person name="Goolsby J.A."/>
            <person name="Tidwell J."/>
            <person name="Bellgard S.E."/>
            <person name="Bellgard M.I."/>
        </authorList>
    </citation>
    <scope>NUCLEOTIDE SEQUENCE</scope>
    <source>
        <tissue evidence="2">Shoot tissue taken approximately 20 cm above the soil surface</tissue>
    </source>
</reference>
<feature type="region of interest" description="Disordered" evidence="1">
    <location>
        <begin position="1"/>
        <end position="24"/>
    </location>
</feature>
<dbReference type="EMBL" id="GBRH01277420">
    <property type="protein sequence ID" value="JAD20475.1"/>
    <property type="molecule type" value="Transcribed_RNA"/>
</dbReference>
<proteinExistence type="predicted"/>
<organism evidence="2">
    <name type="scientific">Arundo donax</name>
    <name type="common">Giant reed</name>
    <name type="synonym">Donax arundinaceus</name>
    <dbReference type="NCBI Taxonomy" id="35708"/>
    <lineage>
        <taxon>Eukaryota</taxon>
        <taxon>Viridiplantae</taxon>
        <taxon>Streptophyta</taxon>
        <taxon>Embryophyta</taxon>
        <taxon>Tracheophyta</taxon>
        <taxon>Spermatophyta</taxon>
        <taxon>Magnoliopsida</taxon>
        <taxon>Liliopsida</taxon>
        <taxon>Poales</taxon>
        <taxon>Poaceae</taxon>
        <taxon>PACMAD clade</taxon>
        <taxon>Arundinoideae</taxon>
        <taxon>Arundineae</taxon>
        <taxon>Arundo</taxon>
    </lineage>
</organism>
<feature type="compositionally biased region" description="Basic residues" evidence="1">
    <location>
        <begin position="14"/>
        <end position="24"/>
    </location>
</feature>
<dbReference type="AlphaFoldDB" id="A0A0A8Y4Q6"/>
<sequence>MDSSYFGRTAHALKTPRRVTQRSS</sequence>
<reference evidence="2" key="1">
    <citation type="submission" date="2014-09" db="EMBL/GenBank/DDBJ databases">
        <authorList>
            <person name="Magalhaes I.L.F."/>
            <person name="Oliveira U."/>
            <person name="Santos F.R."/>
            <person name="Vidigal T.H.D.A."/>
            <person name="Brescovit A.D."/>
            <person name="Santos A.J."/>
        </authorList>
    </citation>
    <scope>NUCLEOTIDE SEQUENCE</scope>
    <source>
        <tissue evidence="2">Shoot tissue taken approximately 20 cm above the soil surface</tissue>
    </source>
</reference>
<protein>
    <submittedName>
        <fullName evidence="2">Uncharacterized protein</fullName>
    </submittedName>
</protein>
<evidence type="ECO:0000313" key="2">
    <source>
        <dbReference type="EMBL" id="JAD20475.1"/>
    </source>
</evidence>
<name>A0A0A8Y4Q6_ARUDO</name>